<proteinExistence type="predicted"/>
<accession>A0A1G5RZZ7</accession>
<keyword evidence="1 2" id="KW-0456">Lyase</keyword>
<dbReference type="InterPro" id="IPR008948">
    <property type="entry name" value="L-Aspartase-like"/>
</dbReference>
<dbReference type="EMBL" id="FMWL01000008">
    <property type="protein sequence ID" value="SCZ79583.1"/>
    <property type="molecule type" value="Genomic_DNA"/>
</dbReference>
<evidence type="ECO:0000256" key="1">
    <source>
        <dbReference type="ARBA" id="ARBA00023239"/>
    </source>
</evidence>
<dbReference type="InterPro" id="IPR001106">
    <property type="entry name" value="Aromatic_Lyase"/>
</dbReference>
<dbReference type="Proteomes" id="UP000199208">
    <property type="component" value="Unassembled WGS sequence"/>
</dbReference>
<dbReference type="PANTHER" id="PTHR10362">
    <property type="entry name" value="HISTIDINE AMMONIA-LYASE"/>
    <property type="match status" value="1"/>
</dbReference>
<evidence type="ECO:0000313" key="2">
    <source>
        <dbReference type="EMBL" id="SCZ79583.1"/>
    </source>
</evidence>
<dbReference type="AlphaFoldDB" id="A0A1G5RZZ7"/>
<protein>
    <submittedName>
        <fullName evidence="2">Histidine ammonia-lyase</fullName>
    </submittedName>
</protein>
<dbReference type="SUPFAM" id="SSF48557">
    <property type="entry name" value="L-aspartase-like"/>
    <property type="match status" value="1"/>
</dbReference>
<dbReference type="STRING" id="1120920.SAMN03080599_01829"/>
<dbReference type="GO" id="GO:0016841">
    <property type="term" value="F:ammonia-lyase activity"/>
    <property type="evidence" value="ECO:0007669"/>
    <property type="project" value="UniProtKB-ARBA"/>
</dbReference>
<sequence length="481" mass="53260">MKKKFVLNGSEFQCDSVFDFIESQYEGIKVDVDLSGYTSVNSESTANEENAGRLELYARTHAVLFGELLNPETGGIALFLMLKEMLDHPELYSRESIEYVMLYLEFGIVPLVHAAGRNEKAAISEIVLCLCGTEDTLCKYQDKKLKSSEIYNRFNLTAAPFVASEIESLLNLSLVSTAIAFIACKKAIELVKNADLCTALNMEAIRGELGAFDYRLHEYGRPYKTQIKSAENIRRILHNSQMTTELAREAFGGDHGARCQDAICIRAVPQTHGGARDIVEWLQNVLNSGLKSFQKSEDPLLGYALDMLTIVLSDLGNISERRSFRLTDSQLSYGLPMNLVAENPGFNHGFPVVQAAATAILGELKLMALPSSICSKLNCSSGEYQSASYLAALKSLRACEHLEKILSIEMLMAVQGMDFVKSKLSEFNFGVGTDVAYKTVREHIKPLKSNRYLIPDLKMANQLISDNVVLNSVEEVIGGLR</sequence>
<gene>
    <name evidence="2" type="ORF">SAMN03080599_01829</name>
</gene>
<dbReference type="RefSeq" id="WP_092590745.1">
    <property type="nucleotide sequence ID" value="NZ_FMWL01000008.1"/>
</dbReference>
<reference evidence="2 3" key="1">
    <citation type="submission" date="2016-10" db="EMBL/GenBank/DDBJ databases">
        <authorList>
            <person name="de Groot N.N."/>
        </authorList>
    </citation>
    <scope>NUCLEOTIDE SEQUENCE [LARGE SCALE GENOMIC DNA]</scope>
    <source>
        <strain evidence="2 3">DSM 2784</strain>
    </source>
</reference>
<organism evidence="2 3">
    <name type="scientific">Acidaminobacter hydrogenoformans DSM 2784</name>
    <dbReference type="NCBI Taxonomy" id="1120920"/>
    <lineage>
        <taxon>Bacteria</taxon>
        <taxon>Bacillati</taxon>
        <taxon>Bacillota</taxon>
        <taxon>Clostridia</taxon>
        <taxon>Peptostreptococcales</taxon>
        <taxon>Acidaminobacteraceae</taxon>
        <taxon>Acidaminobacter</taxon>
    </lineage>
</organism>
<dbReference type="OrthoDB" id="9806955at2"/>
<dbReference type="Gene3D" id="1.20.200.10">
    <property type="entry name" value="Fumarase/aspartase (Central domain)"/>
    <property type="match status" value="2"/>
</dbReference>
<keyword evidence="3" id="KW-1185">Reference proteome</keyword>
<evidence type="ECO:0000313" key="3">
    <source>
        <dbReference type="Proteomes" id="UP000199208"/>
    </source>
</evidence>
<name>A0A1G5RZZ7_9FIRM</name>
<dbReference type="Pfam" id="PF00221">
    <property type="entry name" value="Lyase_aromatic"/>
    <property type="match status" value="1"/>
</dbReference>